<dbReference type="GO" id="GO:0035925">
    <property type="term" value="F:mRNA 3'-UTR AU-rich region binding"/>
    <property type="evidence" value="ECO:0007669"/>
    <property type="project" value="TreeGrafter"/>
</dbReference>
<dbReference type="EMBL" id="JACHMN010000002">
    <property type="protein sequence ID" value="MBB5869720.1"/>
    <property type="molecule type" value="Genomic_DNA"/>
</dbReference>
<dbReference type="Pfam" id="PF08240">
    <property type="entry name" value="ADH_N"/>
    <property type="match status" value="1"/>
</dbReference>
<dbReference type="InterPro" id="IPR011032">
    <property type="entry name" value="GroES-like_sf"/>
</dbReference>
<dbReference type="Gene3D" id="3.90.180.10">
    <property type="entry name" value="Medium-chain alcohol dehydrogenases, catalytic domain"/>
    <property type="match status" value="1"/>
</dbReference>
<evidence type="ECO:0000256" key="2">
    <source>
        <dbReference type="ARBA" id="ARBA00023002"/>
    </source>
</evidence>
<keyword evidence="1" id="KW-0521">NADP</keyword>
<dbReference type="PANTHER" id="PTHR48106:SF13">
    <property type="entry name" value="QUINONE OXIDOREDUCTASE-RELATED"/>
    <property type="match status" value="1"/>
</dbReference>
<dbReference type="InterPro" id="IPR013149">
    <property type="entry name" value="ADH-like_C"/>
</dbReference>
<proteinExistence type="predicted"/>
<dbReference type="CDD" id="cd05286">
    <property type="entry name" value="QOR2"/>
    <property type="match status" value="1"/>
</dbReference>
<protein>
    <submittedName>
        <fullName evidence="4">NADPH2:quinone reductase</fullName>
        <ecNumber evidence="4">1.6.5.5</ecNumber>
    </submittedName>
</protein>
<gene>
    <name evidence="4" type="ORF">F4553_003099</name>
</gene>
<organism evidence="4 5">
    <name type="scientific">Allocatelliglobosispora scoriae</name>
    <dbReference type="NCBI Taxonomy" id="643052"/>
    <lineage>
        <taxon>Bacteria</taxon>
        <taxon>Bacillati</taxon>
        <taxon>Actinomycetota</taxon>
        <taxon>Actinomycetes</taxon>
        <taxon>Micromonosporales</taxon>
        <taxon>Micromonosporaceae</taxon>
        <taxon>Allocatelliglobosispora</taxon>
    </lineage>
</organism>
<feature type="domain" description="Enoyl reductase (ER)" evidence="3">
    <location>
        <begin position="10"/>
        <end position="321"/>
    </location>
</feature>
<dbReference type="InterPro" id="IPR013154">
    <property type="entry name" value="ADH-like_N"/>
</dbReference>
<evidence type="ECO:0000313" key="5">
    <source>
        <dbReference type="Proteomes" id="UP000587527"/>
    </source>
</evidence>
<name>A0A841BSE5_9ACTN</name>
<dbReference type="SMART" id="SM00829">
    <property type="entry name" value="PKS_ER"/>
    <property type="match status" value="1"/>
</dbReference>
<comment type="caution">
    <text evidence="4">The sequence shown here is derived from an EMBL/GenBank/DDBJ whole genome shotgun (WGS) entry which is preliminary data.</text>
</comment>
<dbReference type="Proteomes" id="UP000587527">
    <property type="component" value="Unassembled WGS sequence"/>
</dbReference>
<dbReference type="Gene3D" id="3.40.50.720">
    <property type="entry name" value="NAD(P)-binding Rossmann-like Domain"/>
    <property type="match status" value="1"/>
</dbReference>
<evidence type="ECO:0000256" key="1">
    <source>
        <dbReference type="ARBA" id="ARBA00022857"/>
    </source>
</evidence>
<dbReference type="GO" id="GO:0005829">
    <property type="term" value="C:cytosol"/>
    <property type="evidence" value="ECO:0007669"/>
    <property type="project" value="TreeGrafter"/>
</dbReference>
<dbReference type="GO" id="GO:0003960">
    <property type="term" value="F:quinone reductase (NADPH) activity"/>
    <property type="evidence" value="ECO:0007669"/>
    <property type="project" value="UniProtKB-EC"/>
</dbReference>
<dbReference type="EC" id="1.6.5.5" evidence="4"/>
<dbReference type="InterPro" id="IPR036291">
    <property type="entry name" value="NAD(P)-bd_dom_sf"/>
</dbReference>
<dbReference type="InterPro" id="IPR020843">
    <property type="entry name" value="ER"/>
</dbReference>
<dbReference type="Pfam" id="PF00107">
    <property type="entry name" value="ADH_zinc_N"/>
    <property type="match status" value="1"/>
</dbReference>
<reference evidence="4 5" key="1">
    <citation type="submission" date="2020-08" db="EMBL/GenBank/DDBJ databases">
        <title>Sequencing the genomes of 1000 actinobacteria strains.</title>
        <authorList>
            <person name="Klenk H.-P."/>
        </authorList>
    </citation>
    <scope>NUCLEOTIDE SEQUENCE [LARGE SCALE GENOMIC DNA]</scope>
    <source>
        <strain evidence="4 5">DSM 45362</strain>
    </source>
</reference>
<dbReference type="FunFam" id="3.40.50.720:FF:000053">
    <property type="entry name" value="Quinone oxidoreductase 1"/>
    <property type="match status" value="1"/>
</dbReference>
<evidence type="ECO:0000259" key="3">
    <source>
        <dbReference type="SMART" id="SM00829"/>
    </source>
</evidence>
<dbReference type="SUPFAM" id="SSF50129">
    <property type="entry name" value="GroES-like"/>
    <property type="match status" value="1"/>
</dbReference>
<dbReference type="InterPro" id="IPR047618">
    <property type="entry name" value="QOR-like"/>
</dbReference>
<dbReference type="SUPFAM" id="SSF51735">
    <property type="entry name" value="NAD(P)-binding Rossmann-fold domains"/>
    <property type="match status" value="1"/>
</dbReference>
<dbReference type="GO" id="GO:0070402">
    <property type="term" value="F:NADPH binding"/>
    <property type="evidence" value="ECO:0007669"/>
    <property type="project" value="TreeGrafter"/>
</dbReference>
<keyword evidence="5" id="KW-1185">Reference proteome</keyword>
<keyword evidence="2 4" id="KW-0560">Oxidoreductase</keyword>
<evidence type="ECO:0000313" key="4">
    <source>
        <dbReference type="EMBL" id="MBB5869720.1"/>
    </source>
</evidence>
<dbReference type="AlphaFoldDB" id="A0A841BSE5"/>
<accession>A0A841BSE5</accession>
<dbReference type="RefSeq" id="WP_184836537.1">
    <property type="nucleotide sequence ID" value="NZ_JACHMN010000002.1"/>
</dbReference>
<dbReference type="PANTHER" id="PTHR48106">
    <property type="entry name" value="QUINONE OXIDOREDUCTASE PIG3-RELATED"/>
    <property type="match status" value="1"/>
</dbReference>
<sequence>MRAIQITEPGGPEVLVATEVDAPQPGPGEVAVEITAAGVNFIDIYHREGRYPVALPYIPGVEAAGRVADLGPGVTGLAVGDRVGWVSHPGGYAERAVVPAKLLVPLPDGVDDETAAGVLLQGMTAHALTHDVYPVRPGDAILVHAAAGGMGLLLTQLITHLGGRVIGTTSTAAKEELARAAGAAEVIRYTEVDDLAAEVRRLTGGRGVAAVYDGVGAQTFDASLASLHLRGTLALFGGASGPVPPFDPMRLMASGSISLIRPTLGHFIVEREELLRRSSDVLGWVADKTLAVSITERYPLAEAARAHTDLAGRRTTGKLLLLP</sequence>